<dbReference type="Gene3D" id="3.40.33.10">
    <property type="entry name" value="CAP"/>
    <property type="match status" value="1"/>
</dbReference>
<evidence type="ECO:0000313" key="3">
    <source>
        <dbReference type="Proteomes" id="UP000285301"/>
    </source>
</evidence>
<dbReference type="OrthoDB" id="775356at2759"/>
<accession>A0A3S3PKL6</accession>
<dbReference type="Pfam" id="PF00616">
    <property type="entry name" value="RasGAP"/>
    <property type="match status" value="1"/>
</dbReference>
<dbReference type="PROSITE" id="PS50018">
    <property type="entry name" value="RAS_GTPASE_ACTIV_2"/>
    <property type="match status" value="1"/>
</dbReference>
<dbReference type="GO" id="GO:0005096">
    <property type="term" value="F:GTPase activator activity"/>
    <property type="evidence" value="ECO:0007669"/>
    <property type="project" value="TreeGrafter"/>
</dbReference>
<organism evidence="2 3">
    <name type="scientific">Dinothrombium tinctorium</name>
    <dbReference type="NCBI Taxonomy" id="1965070"/>
    <lineage>
        <taxon>Eukaryota</taxon>
        <taxon>Metazoa</taxon>
        <taxon>Ecdysozoa</taxon>
        <taxon>Arthropoda</taxon>
        <taxon>Chelicerata</taxon>
        <taxon>Arachnida</taxon>
        <taxon>Acari</taxon>
        <taxon>Acariformes</taxon>
        <taxon>Trombidiformes</taxon>
        <taxon>Prostigmata</taxon>
        <taxon>Anystina</taxon>
        <taxon>Parasitengona</taxon>
        <taxon>Trombidioidea</taxon>
        <taxon>Trombidiidae</taxon>
        <taxon>Dinothrombium</taxon>
    </lineage>
</organism>
<dbReference type="Pfam" id="PF00188">
    <property type="entry name" value="CAP"/>
    <property type="match status" value="1"/>
</dbReference>
<dbReference type="Gene3D" id="1.10.506.10">
    <property type="entry name" value="GTPase Activation - p120gap, domain 1"/>
    <property type="match status" value="1"/>
</dbReference>
<dbReference type="GO" id="GO:0051015">
    <property type="term" value="F:actin filament binding"/>
    <property type="evidence" value="ECO:0007669"/>
    <property type="project" value="TreeGrafter"/>
</dbReference>
<evidence type="ECO:0000313" key="2">
    <source>
        <dbReference type="EMBL" id="RWS17191.1"/>
    </source>
</evidence>
<dbReference type="SUPFAM" id="SSF48350">
    <property type="entry name" value="GTPase activation domain, GAP"/>
    <property type="match status" value="1"/>
</dbReference>
<dbReference type="PANTHER" id="PTHR14149">
    <property type="entry name" value="RAS GTPASE-ACTIVATING PROTEIN WITH IQ MOTIF"/>
    <property type="match status" value="1"/>
</dbReference>
<dbReference type="GO" id="GO:0005516">
    <property type="term" value="F:calmodulin binding"/>
    <property type="evidence" value="ECO:0007669"/>
    <property type="project" value="TreeGrafter"/>
</dbReference>
<protein>
    <submittedName>
        <fullName evidence="2">Ras GTPase-activating-like protein IQGAP1</fullName>
    </submittedName>
</protein>
<dbReference type="InterPro" id="IPR035940">
    <property type="entry name" value="CAP_sf"/>
</dbReference>
<dbReference type="Proteomes" id="UP000285301">
    <property type="component" value="Unassembled WGS sequence"/>
</dbReference>
<dbReference type="GO" id="GO:0005938">
    <property type="term" value="C:cell cortex"/>
    <property type="evidence" value="ECO:0007669"/>
    <property type="project" value="TreeGrafter"/>
</dbReference>
<feature type="domain" description="Ras-GAP" evidence="1">
    <location>
        <begin position="355"/>
        <end position="575"/>
    </location>
</feature>
<dbReference type="InterPro" id="IPR014044">
    <property type="entry name" value="CAP_dom"/>
</dbReference>
<evidence type="ECO:0000259" key="1">
    <source>
        <dbReference type="PROSITE" id="PS50018"/>
    </source>
</evidence>
<dbReference type="InterPro" id="IPR001283">
    <property type="entry name" value="CRISP-related"/>
</dbReference>
<reference evidence="2 3" key="1">
    <citation type="journal article" date="2018" name="Gigascience">
        <title>Genomes of trombidid mites reveal novel predicted allergens and laterally-transferred genes associated with secondary metabolism.</title>
        <authorList>
            <person name="Dong X."/>
            <person name="Chaisiri K."/>
            <person name="Xia D."/>
            <person name="Armstrong S.D."/>
            <person name="Fang Y."/>
            <person name="Donnelly M.J."/>
            <person name="Kadowaki T."/>
            <person name="McGarry J.W."/>
            <person name="Darby A.C."/>
            <person name="Makepeace B.L."/>
        </authorList>
    </citation>
    <scope>NUCLEOTIDE SEQUENCE [LARGE SCALE GENOMIC DNA]</scope>
    <source>
        <strain evidence="2">UoL-WK</strain>
    </source>
</reference>
<sequence length="1080" mass="125326">MKSSTIEQLKERVVSEVKEKLILEALRGVEKAIAKGSSIDLLNAIRNPIFGFTVNEEARGVYFFEVCDFRRLVNRSLNFNEIRNILKLVDGVVAINVAIKQDSTQLVQLLLSPTVYLQNVYKRKMPFYRLALSDNLKMKGEFLIHDELQSIILEVNENTIYDFITPFQAAIRGFLVRRKFKILQTNKATRNEAQMESLEDLVVKLRNWQHGSPPLSLVRRVLHLTDINEDDYALEVELQKITEEVVKYVRINRDLQEKIDCFDLRIGSLVRNSKITFAETESLKADLQIKPSDCRGINDFSKEGRLKLEAYQHLFYALQTNPKYLTHLFTLSSAKFSSLLKSSIFTLFGYEASERESYFLLNLLASVLKEEIKNKLNSPEDIIKSPPFVLNFAIDYYRASYRKQLSETFEPLIRNVLNVKRKLIMDPVQLYKAWINEKETEQGEKCELPYDVTAEEALKYDEVKRRLDETFEIVVRLTTDIVDVITCDEFITVLPYGISYLCKVIFNCLKKRFKISSERELFKILGNIFWYRFLSPLVITPDVYGVFATTIHDKISLEGRSNLATISKILQAAIFGKKWHNSIKLDSNDFLQGCRISLFLRESFEKFQNFFHFLCLIAEPSELYGINQFSDAALLVPPMITLKVSEIYEFHHWIYDHKDKLAPKEDILHELLEDCGPPPARIQDLFNFDVSEKRKGNSIDDRISTIEITLTLSSKRDVVIDQNEIVSKTTVLLKQAIVELIVHRSSCDDLNEVFFRKLKPEEENEYRLSRELRLKKVPLELRKNSVIFSSNGQSLEGLLEFVKFNLKSMNVAKFDDILMQIVQDVFRRVKYRQKRHFMLQNLRKTSIALQEKRDQMQDTLRCYQQYVNKCLENFGRCLDNRKVASKSSIVSLKYTAAKLIQKGVLVALKDVEASQLKRIYFEISSFENNSGIFTVRATYRGLEIERMQLDFQNLLHLQYEGISVFNLSGKAKTMFFAQKSANILSKKCAFAVSKESPFGENIAGGNLSCVDVVDRWYRQKRKFNEKDAENSRAAGQYTQMIWKGSKYLGCGVATHCKFRFVIVCYYFPPGNIKDEYKDNV</sequence>
<comment type="caution">
    <text evidence="2">The sequence shown here is derived from an EMBL/GenBank/DDBJ whole genome shotgun (WGS) entry which is preliminary data.</text>
</comment>
<proteinExistence type="predicted"/>
<keyword evidence="3" id="KW-1185">Reference proteome</keyword>
<dbReference type="SUPFAM" id="SSF143885">
    <property type="entry name" value="RGC domain-like"/>
    <property type="match status" value="1"/>
</dbReference>
<dbReference type="InterPro" id="IPR008936">
    <property type="entry name" value="Rho_GTPase_activation_prot"/>
</dbReference>
<dbReference type="STRING" id="1965070.A0A3S3PKL6"/>
<dbReference type="SMART" id="SM00323">
    <property type="entry name" value="RasGAP"/>
    <property type="match status" value="1"/>
</dbReference>
<name>A0A3S3PKL6_9ACAR</name>
<dbReference type="GO" id="GO:1903479">
    <property type="term" value="P:mitotic actomyosin contractile ring assembly actin filament organization"/>
    <property type="evidence" value="ECO:0007669"/>
    <property type="project" value="TreeGrafter"/>
</dbReference>
<dbReference type="SUPFAM" id="SSF55797">
    <property type="entry name" value="PR-1-like"/>
    <property type="match status" value="1"/>
</dbReference>
<dbReference type="InterPro" id="IPR001936">
    <property type="entry name" value="RasGAP_dom"/>
</dbReference>
<dbReference type="Pfam" id="PF03836">
    <property type="entry name" value="RasGAP_C"/>
    <property type="match status" value="1"/>
</dbReference>
<dbReference type="SMART" id="SM00198">
    <property type="entry name" value="SCP"/>
    <property type="match status" value="1"/>
</dbReference>
<dbReference type="InterPro" id="IPR000593">
    <property type="entry name" value="RasGAP_C"/>
</dbReference>
<dbReference type="AlphaFoldDB" id="A0A3S3PKL6"/>
<dbReference type="PROSITE" id="PS50096">
    <property type="entry name" value="IQ"/>
    <property type="match status" value="1"/>
</dbReference>
<dbReference type="PANTHER" id="PTHR14149:SF14">
    <property type="entry name" value="CALPONIN-HOMOLOGY (CH) DOMAIN-CONTAINING PROTEIN"/>
    <property type="match status" value="1"/>
</dbReference>
<dbReference type="PRINTS" id="PR00837">
    <property type="entry name" value="V5TPXLIKE"/>
</dbReference>
<gene>
    <name evidence="2" type="ORF">B4U79_11250</name>
</gene>
<dbReference type="EMBL" id="NCKU01000110">
    <property type="protein sequence ID" value="RWS17191.1"/>
    <property type="molecule type" value="Genomic_DNA"/>
</dbReference>